<dbReference type="STRING" id="930990.A0A067MXZ8"/>
<feature type="signal peptide" evidence="3">
    <location>
        <begin position="1"/>
        <end position="19"/>
    </location>
</feature>
<dbReference type="InterPro" id="IPR000073">
    <property type="entry name" value="AB_hydrolase_1"/>
</dbReference>
<evidence type="ECO:0000256" key="2">
    <source>
        <dbReference type="ARBA" id="ARBA00022801"/>
    </source>
</evidence>
<dbReference type="Proteomes" id="UP000027195">
    <property type="component" value="Unassembled WGS sequence"/>
</dbReference>
<dbReference type="Pfam" id="PF08386">
    <property type="entry name" value="Abhydrolase_4"/>
    <property type="match status" value="1"/>
</dbReference>
<keyword evidence="7" id="KW-1185">Reference proteome</keyword>
<accession>A0A067MXZ8</accession>
<dbReference type="GO" id="GO:0016787">
    <property type="term" value="F:hydrolase activity"/>
    <property type="evidence" value="ECO:0007669"/>
    <property type="project" value="UniProtKB-KW"/>
</dbReference>
<evidence type="ECO:0000313" key="7">
    <source>
        <dbReference type="Proteomes" id="UP000027195"/>
    </source>
</evidence>
<organism evidence="6 7">
    <name type="scientific">Botryobasidium botryosum (strain FD-172 SS1)</name>
    <dbReference type="NCBI Taxonomy" id="930990"/>
    <lineage>
        <taxon>Eukaryota</taxon>
        <taxon>Fungi</taxon>
        <taxon>Dikarya</taxon>
        <taxon>Basidiomycota</taxon>
        <taxon>Agaricomycotina</taxon>
        <taxon>Agaricomycetes</taxon>
        <taxon>Cantharellales</taxon>
        <taxon>Botryobasidiaceae</taxon>
        <taxon>Botryobasidium</taxon>
    </lineage>
</organism>
<evidence type="ECO:0000256" key="3">
    <source>
        <dbReference type="SAM" id="SignalP"/>
    </source>
</evidence>
<sequence>MLWLTFFGALAVASRESCAALVPPRRASIRWVDCASNVPQPLQSAALPTSLPTTLHCGRLDVPMDYAQPLSAKNKITLGFAMYRPNNIPKGLINFNPGGPNGEVASFAWQVALNLSEIAPFPELRDFDFLAMDVRGSYTSNPLNCTLGDWVIPSAFPANEAEFEAYQAPVRAYAQSCIDQSTPKGIVAHVSTVETVQDWNSLREALGYDNMHFFGVSYGTAGGATYAHMFPEHVGRFVLDANFPPGGVSNLDLVATQIKAANRLLLRADAYCIYDVECPFHSKGKGGVIQAFNDVIQLALAGNSSSATADDVRATININYLSIHPDFPALNLALHEALHGNWSALSYVSVGLPFTQGFAPSLPTFCVDQHIDDDTFSGFDAIRQNIVKFDTAQMSYNQNLAAIGLCGGWPYHGNSQIPLPTDAPMLLVTADFDLDTPTEASTFEWTQAPNAALVVRHGDDHGTFIIPGPAHLAEIEFLATGKLPSAINETLMTIYTPGMKRGPIADPYTAPIGPAAGDMSSIA</sequence>
<dbReference type="SUPFAM" id="SSF53474">
    <property type="entry name" value="alpha/beta-Hydrolases"/>
    <property type="match status" value="1"/>
</dbReference>
<keyword evidence="2" id="KW-0378">Hydrolase</keyword>
<dbReference type="Pfam" id="PF00561">
    <property type="entry name" value="Abhydrolase_1"/>
    <property type="match status" value="1"/>
</dbReference>
<dbReference type="EMBL" id="KL198019">
    <property type="protein sequence ID" value="KDQ19580.1"/>
    <property type="molecule type" value="Genomic_DNA"/>
</dbReference>
<dbReference type="PANTHER" id="PTHR43248:SF25">
    <property type="entry name" value="AB HYDROLASE-1 DOMAIN-CONTAINING PROTEIN-RELATED"/>
    <property type="match status" value="1"/>
</dbReference>
<feature type="domain" description="AB hydrolase-1" evidence="4">
    <location>
        <begin position="118"/>
        <end position="242"/>
    </location>
</feature>
<protein>
    <recommendedName>
        <fullName evidence="8">AB hydrolase-1 domain-containing protein</fullName>
    </recommendedName>
</protein>
<dbReference type="Gene3D" id="3.40.50.1820">
    <property type="entry name" value="alpha/beta hydrolase"/>
    <property type="match status" value="1"/>
</dbReference>
<comment type="similarity">
    <text evidence="1">Belongs to the peptidase S33 family.</text>
</comment>
<dbReference type="AlphaFoldDB" id="A0A067MXZ8"/>
<evidence type="ECO:0000259" key="5">
    <source>
        <dbReference type="Pfam" id="PF08386"/>
    </source>
</evidence>
<dbReference type="InterPro" id="IPR013595">
    <property type="entry name" value="Pept_S33_TAP-like_C"/>
</dbReference>
<name>A0A067MXZ8_BOTB1</name>
<dbReference type="InterPro" id="IPR029058">
    <property type="entry name" value="AB_hydrolase_fold"/>
</dbReference>
<proteinExistence type="inferred from homology"/>
<feature type="chain" id="PRO_5001641648" description="AB hydrolase-1 domain-containing protein" evidence="3">
    <location>
        <begin position="20"/>
        <end position="523"/>
    </location>
</feature>
<reference evidence="7" key="1">
    <citation type="journal article" date="2014" name="Proc. Natl. Acad. Sci. U.S.A.">
        <title>Extensive sampling of basidiomycete genomes demonstrates inadequacy of the white-rot/brown-rot paradigm for wood decay fungi.</title>
        <authorList>
            <person name="Riley R."/>
            <person name="Salamov A.A."/>
            <person name="Brown D.W."/>
            <person name="Nagy L.G."/>
            <person name="Floudas D."/>
            <person name="Held B.W."/>
            <person name="Levasseur A."/>
            <person name="Lombard V."/>
            <person name="Morin E."/>
            <person name="Otillar R."/>
            <person name="Lindquist E.A."/>
            <person name="Sun H."/>
            <person name="LaButti K.M."/>
            <person name="Schmutz J."/>
            <person name="Jabbour D."/>
            <person name="Luo H."/>
            <person name="Baker S.E."/>
            <person name="Pisabarro A.G."/>
            <person name="Walton J.D."/>
            <person name="Blanchette R.A."/>
            <person name="Henrissat B."/>
            <person name="Martin F."/>
            <person name="Cullen D."/>
            <person name="Hibbett D.S."/>
            <person name="Grigoriev I.V."/>
        </authorList>
    </citation>
    <scope>NUCLEOTIDE SEQUENCE [LARGE SCALE GENOMIC DNA]</scope>
    <source>
        <strain evidence="7">FD-172 SS1</strain>
    </source>
</reference>
<keyword evidence="3" id="KW-0732">Signal</keyword>
<evidence type="ECO:0000259" key="4">
    <source>
        <dbReference type="Pfam" id="PF00561"/>
    </source>
</evidence>
<dbReference type="InParanoid" id="A0A067MXZ8"/>
<dbReference type="InterPro" id="IPR051601">
    <property type="entry name" value="Serine_prot/Carboxylest_S33"/>
</dbReference>
<dbReference type="OrthoDB" id="413670at2759"/>
<evidence type="ECO:0000256" key="1">
    <source>
        <dbReference type="ARBA" id="ARBA00010088"/>
    </source>
</evidence>
<evidence type="ECO:0008006" key="8">
    <source>
        <dbReference type="Google" id="ProtNLM"/>
    </source>
</evidence>
<evidence type="ECO:0000313" key="6">
    <source>
        <dbReference type="EMBL" id="KDQ19580.1"/>
    </source>
</evidence>
<gene>
    <name evidence="6" type="ORF">BOTBODRAFT_28154</name>
</gene>
<dbReference type="HOGENOM" id="CLU_538650_0_0_1"/>
<feature type="domain" description="Peptidase S33 tripeptidyl aminopeptidase-like C-terminal" evidence="5">
    <location>
        <begin position="402"/>
        <end position="485"/>
    </location>
</feature>
<dbReference type="PANTHER" id="PTHR43248">
    <property type="entry name" value="2-SUCCINYL-6-HYDROXY-2,4-CYCLOHEXADIENE-1-CARBOXYLATE SYNTHASE"/>
    <property type="match status" value="1"/>
</dbReference>